<evidence type="ECO:0000259" key="1">
    <source>
        <dbReference type="Pfam" id="PF13847"/>
    </source>
</evidence>
<evidence type="ECO:0000313" key="2">
    <source>
        <dbReference type="EMBL" id="SDP77039.1"/>
    </source>
</evidence>
<proteinExistence type="predicted"/>
<dbReference type="SUPFAM" id="SSF53335">
    <property type="entry name" value="S-adenosyl-L-methionine-dependent methyltransferases"/>
    <property type="match status" value="1"/>
</dbReference>
<accession>A0A1H0VEN8</accession>
<dbReference type="AlphaFoldDB" id="A0A1H0VEN8"/>
<dbReference type="GO" id="GO:0008168">
    <property type="term" value="F:methyltransferase activity"/>
    <property type="evidence" value="ECO:0007669"/>
    <property type="project" value="UniProtKB-KW"/>
</dbReference>
<evidence type="ECO:0000313" key="3">
    <source>
        <dbReference type="Proteomes" id="UP000199159"/>
    </source>
</evidence>
<reference evidence="3" key="1">
    <citation type="submission" date="2016-10" db="EMBL/GenBank/DDBJ databases">
        <authorList>
            <person name="Varghese N."/>
            <person name="Submissions S."/>
        </authorList>
    </citation>
    <scope>NUCLEOTIDE SEQUENCE [LARGE SCALE GENOMIC DNA]</scope>
    <source>
        <strain evidence="3">IBRC-M10078</strain>
    </source>
</reference>
<feature type="domain" description="Methyltransferase" evidence="1">
    <location>
        <begin position="95"/>
        <end position="214"/>
    </location>
</feature>
<dbReference type="Proteomes" id="UP000199159">
    <property type="component" value="Unassembled WGS sequence"/>
</dbReference>
<keyword evidence="2" id="KW-0489">Methyltransferase</keyword>
<dbReference type="STRING" id="930152.SAMN05216565_106253"/>
<keyword evidence="2" id="KW-0808">Transferase</keyword>
<dbReference type="RefSeq" id="WP_090855398.1">
    <property type="nucleotide sequence ID" value="NZ_FNJU01000006.1"/>
</dbReference>
<dbReference type="EMBL" id="FNJU01000006">
    <property type="protein sequence ID" value="SDP77039.1"/>
    <property type="molecule type" value="Genomic_DNA"/>
</dbReference>
<dbReference type="OrthoDB" id="2573908at2"/>
<dbReference type="CDD" id="cd02440">
    <property type="entry name" value="AdoMet_MTases"/>
    <property type="match status" value="1"/>
</dbReference>
<protein>
    <submittedName>
        <fullName evidence="2">Methyltransferase domain-containing protein</fullName>
    </submittedName>
</protein>
<dbReference type="Gene3D" id="3.40.50.150">
    <property type="entry name" value="Vaccinia Virus protein VP39"/>
    <property type="match status" value="1"/>
</dbReference>
<name>A0A1H0VEN8_9BACI</name>
<dbReference type="GO" id="GO:0032259">
    <property type="term" value="P:methylation"/>
    <property type="evidence" value="ECO:0007669"/>
    <property type="project" value="UniProtKB-KW"/>
</dbReference>
<dbReference type="InterPro" id="IPR025714">
    <property type="entry name" value="Methyltranfer_dom"/>
</dbReference>
<sequence>MDDKIGIRLIGTAKQTLKMHRTSKNPFIRLGISILYTLSKPITEVKRFLIDKNFRSIILMRLLNSKNVHQTTSLTYMNRYPTIFSACRDFFEGKQDIKILSYGCSTGEEVLTLRHYFPHAKIVGADVNKSSLAICKKLSVDNNISFVYSNPNELEKHGPFDVIFCMAVLQRQPHYIAEKGITSLKKIYPFEKFEKQIIGLDHLLNSQGLLVIHYTQYSLLDTVIASKYEPLGNYNQDDYNSPIFDKNSNIRENTKQQNTIYIKSGR</sequence>
<organism evidence="2 3">
    <name type="scientific">Litchfieldia salsa</name>
    <dbReference type="NCBI Taxonomy" id="930152"/>
    <lineage>
        <taxon>Bacteria</taxon>
        <taxon>Bacillati</taxon>
        <taxon>Bacillota</taxon>
        <taxon>Bacilli</taxon>
        <taxon>Bacillales</taxon>
        <taxon>Bacillaceae</taxon>
        <taxon>Litchfieldia</taxon>
    </lineage>
</organism>
<dbReference type="Pfam" id="PF13847">
    <property type="entry name" value="Methyltransf_31"/>
    <property type="match status" value="1"/>
</dbReference>
<dbReference type="InterPro" id="IPR029063">
    <property type="entry name" value="SAM-dependent_MTases_sf"/>
</dbReference>
<keyword evidence="3" id="KW-1185">Reference proteome</keyword>
<gene>
    <name evidence="2" type="ORF">SAMN05216565_106253</name>
</gene>